<dbReference type="GO" id="GO:0005198">
    <property type="term" value="F:structural molecule activity"/>
    <property type="evidence" value="ECO:0007669"/>
    <property type="project" value="UniProtKB-UniRule"/>
</dbReference>
<dbReference type="Pfam" id="PF00669">
    <property type="entry name" value="Flagellin_N"/>
    <property type="match status" value="1"/>
</dbReference>
<dbReference type="Gene3D" id="6.10.10.10">
    <property type="entry name" value="Flagellar export chaperone, C-terminal domain"/>
    <property type="match status" value="1"/>
</dbReference>
<reference evidence="6 7" key="1">
    <citation type="submission" date="2016-01" db="EMBL/GenBank/DDBJ databases">
        <title>High potential of lignocellulose degradation of a new Verrucomicrobia species.</title>
        <authorList>
            <person name="Wang Y."/>
            <person name="Shi Y."/>
            <person name="Qiu Z."/>
            <person name="Liu S."/>
            <person name="Yang H."/>
        </authorList>
    </citation>
    <scope>NUCLEOTIDE SEQUENCE [LARGE SCALE GENOMIC DNA]</scope>
    <source>
        <strain evidence="6 7">TSB47</strain>
    </source>
</reference>
<dbReference type="SUPFAM" id="SSF64518">
    <property type="entry name" value="Phase 1 flagellin"/>
    <property type="match status" value="1"/>
</dbReference>
<dbReference type="InterPro" id="IPR001492">
    <property type="entry name" value="Flagellin"/>
</dbReference>
<keyword evidence="2 3" id="KW-0975">Bacterial flagellum</keyword>
<dbReference type="EMBL" id="LRRQ01000126">
    <property type="protein sequence ID" value="OAM88603.1"/>
    <property type="molecule type" value="Genomic_DNA"/>
</dbReference>
<keyword evidence="6" id="KW-0969">Cilium</keyword>
<dbReference type="InterPro" id="IPR046358">
    <property type="entry name" value="Flagellin_C"/>
</dbReference>
<dbReference type="AlphaFoldDB" id="A0A178IF08"/>
<dbReference type="GO" id="GO:0005576">
    <property type="term" value="C:extracellular region"/>
    <property type="evidence" value="ECO:0007669"/>
    <property type="project" value="UniProtKB-SubCell"/>
</dbReference>
<comment type="subcellular location">
    <subcellularLocation>
        <location evidence="3">Secreted</location>
    </subcellularLocation>
    <subcellularLocation>
        <location evidence="3">Bacterial flagellum</location>
    </subcellularLocation>
</comment>
<keyword evidence="6" id="KW-0966">Cell projection</keyword>
<keyword evidence="6" id="KW-0282">Flagellum</keyword>
<evidence type="ECO:0000256" key="3">
    <source>
        <dbReference type="RuleBase" id="RU362073"/>
    </source>
</evidence>
<comment type="similarity">
    <text evidence="1 3">Belongs to the bacterial flagellin family.</text>
</comment>
<accession>A0A178IF08</accession>
<name>A0A178IF08_9BACT</name>
<feature type="domain" description="Flagellin N-terminal" evidence="4">
    <location>
        <begin position="5"/>
        <end position="139"/>
    </location>
</feature>
<dbReference type="PANTHER" id="PTHR42792">
    <property type="entry name" value="FLAGELLIN"/>
    <property type="match status" value="1"/>
</dbReference>
<feature type="domain" description="Flagellin C-terminal" evidence="5">
    <location>
        <begin position="189"/>
        <end position="273"/>
    </location>
</feature>
<protein>
    <recommendedName>
        <fullName evidence="3">Flagellin</fullName>
    </recommendedName>
</protein>
<dbReference type="Pfam" id="PF00700">
    <property type="entry name" value="Flagellin_C"/>
    <property type="match status" value="1"/>
</dbReference>
<evidence type="ECO:0000313" key="7">
    <source>
        <dbReference type="Proteomes" id="UP000078486"/>
    </source>
</evidence>
<dbReference type="Gene3D" id="1.20.1330.10">
    <property type="entry name" value="f41 fragment of flagellin, N-terminal domain"/>
    <property type="match status" value="1"/>
</dbReference>
<dbReference type="InterPro" id="IPR001029">
    <property type="entry name" value="Flagellin_N"/>
</dbReference>
<gene>
    <name evidence="6" type="ORF">AW736_16185</name>
</gene>
<comment type="function">
    <text evidence="3">Flagellin is the subunit protein which polymerizes to form the filaments of bacterial flagella.</text>
</comment>
<dbReference type="InterPro" id="IPR042187">
    <property type="entry name" value="Flagellin_C_sub2"/>
</dbReference>
<organism evidence="6 7">
    <name type="scientific">Termitidicoccus mucosus</name>
    <dbReference type="NCBI Taxonomy" id="1184151"/>
    <lineage>
        <taxon>Bacteria</taxon>
        <taxon>Pseudomonadati</taxon>
        <taxon>Verrucomicrobiota</taxon>
        <taxon>Opitutia</taxon>
        <taxon>Opitutales</taxon>
        <taxon>Opitutaceae</taxon>
        <taxon>Termitidicoccus</taxon>
    </lineage>
</organism>
<evidence type="ECO:0000259" key="4">
    <source>
        <dbReference type="Pfam" id="PF00669"/>
    </source>
</evidence>
<evidence type="ECO:0000313" key="6">
    <source>
        <dbReference type="EMBL" id="OAM88603.1"/>
    </source>
</evidence>
<keyword evidence="3" id="KW-0964">Secreted</keyword>
<sequence>MSVVINSNYAATIASNNLAASNTMLERSLNRLSSGSKIVNPSDDAGGLAVSMKLSAAAKRSSAANTNIANTTSYLQTQDGVLATTGDVLNRISELYTLYQDPTKNSSDKANYDVEFKQLQLQLTSLAAETFNGVSLFGDSGSNAIDVVKVSEDGSQTVAITVKDLSDDTDGVGAISGSGVSSLADIDIDDINDAIQNIATFRANNGAEQSRLGFAADVLTTNKTNLEAANSRIVDVDVAEESTQLARWNTLVQAGTAMLSQANQSAQIALSLLR</sequence>
<dbReference type="GO" id="GO:0009288">
    <property type="term" value="C:bacterial-type flagellum"/>
    <property type="evidence" value="ECO:0007669"/>
    <property type="project" value="UniProtKB-SubCell"/>
</dbReference>
<comment type="caution">
    <text evidence="6">The sequence shown here is derived from an EMBL/GenBank/DDBJ whole genome shotgun (WGS) entry which is preliminary data.</text>
</comment>
<dbReference type="STRING" id="1184151.AW736_16185"/>
<dbReference type="PANTHER" id="PTHR42792:SF2">
    <property type="entry name" value="FLAGELLIN"/>
    <property type="match status" value="1"/>
</dbReference>
<dbReference type="PRINTS" id="PR00207">
    <property type="entry name" value="FLAGELLIN"/>
</dbReference>
<dbReference type="Proteomes" id="UP000078486">
    <property type="component" value="Unassembled WGS sequence"/>
</dbReference>
<proteinExistence type="inferred from homology"/>
<evidence type="ECO:0000256" key="1">
    <source>
        <dbReference type="ARBA" id="ARBA00005709"/>
    </source>
</evidence>
<dbReference type="RefSeq" id="WP_068771645.1">
    <property type="nucleotide sequence ID" value="NZ_CP109796.1"/>
</dbReference>
<evidence type="ECO:0000259" key="5">
    <source>
        <dbReference type="Pfam" id="PF00700"/>
    </source>
</evidence>
<evidence type="ECO:0000256" key="2">
    <source>
        <dbReference type="ARBA" id="ARBA00023143"/>
    </source>
</evidence>
<keyword evidence="7" id="KW-1185">Reference proteome</keyword>
<dbReference type="OrthoDB" id="188378at2"/>